<protein>
    <submittedName>
        <fullName evidence="1">Uncharacterized protein</fullName>
    </submittedName>
</protein>
<gene>
    <name evidence="1" type="ORF">LCGC14_1973470</name>
</gene>
<accession>A0A0F9FBG3</accession>
<sequence length="30" mass="3047">MKKLMLQLFVIGVVIASYALPVLACGGGGP</sequence>
<evidence type="ECO:0000313" key="1">
    <source>
        <dbReference type="EMBL" id="KKL83563.1"/>
    </source>
</evidence>
<organism evidence="1">
    <name type="scientific">marine sediment metagenome</name>
    <dbReference type="NCBI Taxonomy" id="412755"/>
    <lineage>
        <taxon>unclassified sequences</taxon>
        <taxon>metagenomes</taxon>
        <taxon>ecological metagenomes</taxon>
    </lineage>
</organism>
<dbReference type="AlphaFoldDB" id="A0A0F9FBG3"/>
<proteinExistence type="predicted"/>
<dbReference type="EMBL" id="LAZR01021947">
    <property type="protein sequence ID" value="KKL83563.1"/>
    <property type="molecule type" value="Genomic_DNA"/>
</dbReference>
<name>A0A0F9FBG3_9ZZZZ</name>
<reference evidence="1" key="1">
    <citation type="journal article" date="2015" name="Nature">
        <title>Complex archaea that bridge the gap between prokaryotes and eukaryotes.</title>
        <authorList>
            <person name="Spang A."/>
            <person name="Saw J.H."/>
            <person name="Jorgensen S.L."/>
            <person name="Zaremba-Niedzwiedzka K."/>
            <person name="Martijn J."/>
            <person name="Lind A.E."/>
            <person name="van Eijk R."/>
            <person name="Schleper C."/>
            <person name="Guy L."/>
            <person name="Ettema T.J."/>
        </authorList>
    </citation>
    <scope>NUCLEOTIDE SEQUENCE</scope>
</reference>
<comment type="caution">
    <text evidence="1">The sequence shown here is derived from an EMBL/GenBank/DDBJ whole genome shotgun (WGS) entry which is preliminary data.</text>
</comment>